<comment type="miscellaneous">
    <text evidence="8">The porphobilinogen subunits are added to the dipyrromethane group.</text>
</comment>
<evidence type="ECO:0000256" key="7">
    <source>
        <dbReference type="ARBA" id="ARBA00048169"/>
    </source>
</evidence>
<dbReference type="OrthoDB" id="9810298at2"/>
<evidence type="ECO:0000256" key="6">
    <source>
        <dbReference type="ARBA" id="ARBA00023244"/>
    </source>
</evidence>
<accession>A0A174YPD3</accession>
<comment type="cofactor">
    <cofactor evidence="8">
        <name>dipyrromethane</name>
        <dbReference type="ChEBI" id="CHEBI:60342"/>
    </cofactor>
    <text evidence="8">Binds 1 dipyrromethane group covalently.</text>
</comment>
<dbReference type="FunFam" id="3.40.190.10:FF:000004">
    <property type="entry name" value="Porphobilinogen deaminase"/>
    <property type="match status" value="1"/>
</dbReference>
<dbReference type="InterPro" id="IPR022417">
    <property type="entry name" value="Porphobilin_deaminase_N"/>
</dbReference>
<dbReference type="Pfam" id="PF03900">
    <property type="entry name" value="Porphobil_deamC"/>
    <property type="match status" value="1"/>
</dbReference>
<dbReference type="HAMAP" id="MF_00260">
    <property type="entry name" value="Porphobil_deam"/>
    <property type="match status" value="1"/>
</dbReference>
<protein>
    <recommendedName>
        <fullName evidence="8">Porphobilinogen deaminase</fullName>
        <shortName evidence="8">PBG</shortName>
        <ecNumber evidence="8">2.5.1.61</ecNumber>
    </recommendedName>
    <alternativeName>
        <fullName evidence="8">Hydroxymethylbilane synthase</fullName>
        <shortName evidence="8">HMBS</shortName>
    </alternativeName>
    <alternativeName>
        <fullName evidence="8">Pre-uroporphyrinogen synthase</fullName>
    </alternativeName>
</protein>
<comment type="function">
    <text evidence="1 8">Tetrapolymerization of the monopyrrole PBG into the hydroxymethylbilane pre-uroporphyrinogen in several discrete steps.</text>
</comment>
<sequence length="295" mass="32029">MHYRIGTRGSKLALVQSEYVKRRMEEAYPEDTFELVIIKTTGDKVTDKPLAAIGTKGLFVKEIEEELLSGSIDMAVHSMKDMPAECETGLTFAKAWKREDCRDVLILKTAGSFSELPSGAVIGTGSLRRACQLAMLRPDIQFTAIRGNVDTRINKLMDDSYGLDGIVLAAAGLNRLGRSSEITEYLDPEVVIPAPAQGVLAIETAEVNTELLDKINALSDDNSDREAVAERTFLRLTGGGCHAPVGAHCVTKDNGDLRMVVLFGNDDCSRILRIEVTGTDSEAVGHEAARMLGLE</sequence>
<dbReference type="Proteomes" id="UP000095621">
    <property type="component" value="Unassembled WGS sequence"/>
</dbReference>
<dbReference type="InterPro" id="IPR000860">
    <property type="entry name" value="HemC"/>
</dbReference>
<dbReference type="Gene3D" id="3.40.190.10">
    <property type="entry name" value="Periplasmic binding protein-like II"/>
    <property type="match status" value="2"/>
</dbReference>
<comment type="subunit">
    <text evidence="4 8">Monomer.</text>
</comment>
<evidence type="ECO:0000256" key="8">
    <source>
        <dbReference type="HAMAP-Rule" id="MF_00260"/>
    </source>
</evidence>
<dbReference type="PANTHER" id="PTHR11557:SF0">
    <property type="entry name" value="PORPHOBILINOGEN DEAMINASE"/>
    <property type="match status" value="1"/>
</dbReference>
<dbReference type="GO" id="GO:0006782">
    <property type="term" value="P:protoporphyrinogen IX biosynthetic process"/>
    <property type="evidence" value="ECO:0007669"/>
    <property type="project" value="UniProtKB-UniRule"/>
</dbReference>
<dbReference type="SUPFAM" id="SSF53850">
    <property type="entry name" value="Periplasmic binding protein-like II"/>
    <property type="match status" value="1"/>
</dbReference>
<evidence type="ECO:0000259" key="10">
    <source>
        <dbReference type="Pfam" id="PF03900"/>
    </source>
</evidence>
<dbReference type="Gene3D" id="3.30.160.40">
    <property type="entry name" value="Porphobilinogen deaminase, C-terminal domain"/>
    <property type="match status" value="1"/>
</dbReference>
<dbReference type="SUPFAM" id="SSF54782">
    <property type="entry name" value="Porphobilinogen deaminase (hydroxymethylbilane synthase), C-terminal domain"/>
    <property type="match status" value="1"/>
</dbReference>
<dbReference type="PIRSF" id="PIRSF001438">
    <property type="entry name" value="4pyrrol_synth_OHMeBilane_synth"/>
    <property type="match status" value="1"/>
</dbReference>
<evidence type="ECO:0000256" key="3">
    <source>
        <dbReference type="ARBA" id="ARBA00005638"/>
    </source>
</evidence>
<proteinExistence type="inferred from homology"/>
<reference evidence="11 12" key="1">
    <citation type="submission" date="2015-09" db="EMBL/GenBank/DDBJ databases">
        <authorList>
            <consortium name="Pathogen Informatics"/>
        </authorList>
    </citation>
    <scope>NUCLEOTIDE SEQUENCE [LARGE SCALE GENOMIC DNA]</scope>
    <source>
        <strain evidence="11 12">2789STDY5834875</strain>
    </source>
</reference>
<name>A0A174YPD3_9FIRM</name>
<comment type="pathway">
    <text evidence="2">Porphyrin-containing compound metabolism; protoporphyrin-IX biosynthesis; coproporphyrinogen-III from 5-aminolevulinate: step 2/4.</text>
</comment>
<keyword evidence="6 8" id="KW-0627">Porphyrin biosynthesis</keyword>
<comment type="similarity">
    <text evidence="3 8">Belongs to the HMBS family.</text>
</comment>
<feature type="domain" description="Porphobilinogen deaminase C-terminal" evidence="10">
    <location>
        <begin position="226"/>
        <end position="292"/>
    </location>
</feature>
<comment type="catalytic activity">
    <reaction evidence="7 8">
        <text>4 porphobilinogen + H2O = hydroxymethylbilane + 4 NH4(+)</text>
        <dbReference type="Rhea" id="RHEA:13185"/>
        <dbReference type="ChEBI" id="CHEBI:15377"/>
        <dbReference type="ChEBI" id="CHEBI:28938"/>
        <dbReference type="ChEBI" id="CHEBI:57845"/>
        <dbReference type="ChEBI" id="CHEBI:58126"/>
        <dbReference type="EC" id="2.5.1.61"/>
    </reaction>
</comment>
<organism evidence="11 12">
    <name type="scientific">Lachnospira eligens</name>
    <dbReference type="NCBI Taxonomy" id="39485"/>
    <lineage>
        <taxon>Bacteria</taxon>
        <taxon>Bacillati</taxon>
        <taxon>Bacillota</taxon>
        <taxon>Clostridia</taxon>
        <taxon>Lachnospirales</taxon>
        <taxon>Lachnospiraceae</taxon>
        <taxon>Lachnospira</taxon>
    </lineage>
</organism>
<dbReference type="FunFam" id="3.40.190.10:FF:000005">
    <property type="entry name" value="Porphobilinogen deaminase"/>
    <property type="match status" value="1"/>
</dbReference>
<dbReference type="EC" id="2.5.1.61" evidence="8"/>
<dbReference type="PRINTS" id="PR00151">
    <property type="entry name" value="PORPHBDMNASE"/>
</dbReference>
<feature type="modified residue" description="S-(dipyrrolylmethanemethyl)cysteine" evidence="8">
    <location>
        <position position="241"/>
    </location>
</feature>
<evidence type="ECO:0000256" key="1">
    <source>
        <dbReference type="ARBA" id="ARBA00002869"/>
    </source>
</evidence>
<dbReference type="NCBIfam" id="TIGR00212">
    <property type="entry name" value="hemC"/>
    <property type="match status" value="1"/>
</dbReference>
<evidence type="ECO:0000313" key="12">
    <source>
        <dbReference type="Proteomes" id="UP000095621"/>
    </source>
</evidence>
<gene>
    <name evidence="8 11" type="primary">hemC</name>
    <name evidence="11" type="ORF">ERS852490_01335</name>
</gene>
<evidence type="ECO:0000256" key="5">
    <source>
        <dbReference type="ARBA" id="ARBA00022679"/>
    </source>
</evidence>
<evidence type="ECO:0000259" key="9">
    <source>
        <dbReference type="Pfam" id="PF01379"/>
    </source>
</evidence>
<keyword evidence="5 8" id="KW-0808">Transferase</keyword>
<dbReference type="InterPro" id="IPR036803">
    <property type="entry name" value="Porphobilinogen_deaminase_C_sf"/>
</dbReference>
<evidence type="ECO:0000256" key="4">
    <source>
        <dbReference type="ARBA" id="ARBA00011245"/>
    </source>
</evidence>
<dbReference type="RefSeq" id="WP_022097831.1">
    <property type="nucleotide sequence ID" value="NZ_CZBU01000003.1"/>
</dbReference>
<feature type="domain" description="Porphobilinogen deaminase N-terminal" evidence="9">
    <location>
        <begin position="4"/>
        <end position="211"/>
    </location>
</feature>
<dbReference type="GO" id="GO:0004418">
    <property type="term" value="F:hydroxymethylbilane synthase activity"/>
    <property type="evidence" value="ECO:0007669"/>
    <property type="project" value="UniProtKB-UniRule"/>
</dbReference>
<evidence type="ECO:0000313" key="11">
    <source>
        <dbReference type="EMBL" id="CUQ76975.1"/>
    </source>
</evidence>
<dbReference type="PANTHER" id="PTHR11557">
    <property type="entry name" value="PORPHOBILINOGEN DEAMINASE"/>
    <property type="match status" value="1"/>
</dbReference>
<dbReference type="AlphaFoldDB" id="A0A174YPD3"/>
<dbReference type="InterPro" id="IPR022418">
    <property type="entry name" value="Porphobilinogen_deaminase_C"/>
</dbReference>
<dbReference type="EMBL" id="CZBU01000003">
    <property type="protein sequence ID" value="CUQ76975.1"/>
    <property type="molecule type" value="Genomic_DNA"/>
</dbReference>
<dbReference type="GO" id="GO:0005737">
    <property type="term" value="C:cytoplasm"/>
    <property type="evidence" value="ECO:0007669"/>
    <property type="project" value="UniProtKB-UniRule"/>
</dbReference>
<dbReference type="Pfam" id="PF01379">
    <property type="entry name" value="Porphobil_deam"/>
    <property type="match status" value="1"/>
</dbReference>
<evidence type="ECO:0000256" key="2">
    <source>
        <dbReference type="ARBA" id="ARBA00004735"/>
    </source>
</evidence>